<evidence type="ECO:0000256" key="1">
    <source>
        <dbReference type="ARBA" id="ARBA00022475"/>
    </source>
</evidence>
<evidence type="ECO:0000256" key="4">
    <source>
        <dbReference type="ARBA" id="ARBA00022989"/>
    </source>
</evidence>
<feature type="domain" description="POTRA" evidence="6">
    <location>
        <begin position="41"/>
        <end position="105"/>
    </location>
</feature>
<dbReference type="Proteomes" id="UP000702544">
    <property type="component" value="Unassembled WGS sequence"/>
</dbReference>
<dbReference type="EMBL" id="JAACAK010000046">
    <property type="protein sequence ID" value="NIR74552.1"/>
    <property type="molecule type" value="Genomic_DNA"/>
</dbReference>
<evidence type="ECO:0000256" key="3">
    <source>
        <dbReference type="ARBA" id="ARBA00022692"/>
    </source>
</evidence>
<keyword evidence="5" id="KW-0131">Cell cycle</keyword>
<reference evidence="7 8" key="1">
    <citation type="submission" date="2020-01" db="EMBL/GenBank/DDBJ databases">
        <title>Genomes assembled from Gulf of Kutch pelagic sediment metagenomes.</title>
        <authorList>
            <person name="Chandrashekar M."/>
            <person name="Mahajan M.S."/>
            <person name="Dave K.J."/>
            <person name="Vatsa P."/>
            <person name="Nathani N.M."/>
        </authorList>
    </citation>
    <scope>NUCLEOTIDE SEQUENCE [LARGE SCALE GENOMIC DNA]</scope>
    <source>
        <strain evidence="7">KS3-K002</strain>
    </source>
</reference>
<keyword evidence="2" id="KW-0132">Cell division</keyword>
<dbReference type="AlphaFoldDB" id="A0AAE5CAF4"/>
<dbReference type="InterPro" id="IPR013685">
    <property type="entry name" value="POTRA_FtsQ_type"/>
</dbReference>
<accession>A0AAE5CAF4</accession>
<keyword evidence="4" id="KW-1133">Transmembrane helix</keyword>
<keyword evidence="3" id="KW-0812">Transmembrane</keyword>
<evidence type="ECO:0000256" key="2">
    <source>
        <dbReference type="ARBA" id="ARBA00022618"/>
    </source>
</evidence>
<organism evidence="7 8">
    <name type="scientific">Candidatus Kutchimonas denitrificans</name>
    <dbReference type="NCBI Taxonomy" id="3056748"/>
    <lineage>
        <taxon>Bacteria</taxon>
        <taxon>Pseudomonadati</taxon>
        <taxon>Gemmatimonadota</taxon>
        <taxon>Gemmatimonadia</taxon>
        <taxon>Candidatus Palauibacterales</taxon>
        <taxon>Candidatus Palauibacteraceae</taxon>
        <taxon>Candidatus Kutchimonas</taxon>
    </lineage>
</organism>
<evidence type="ECO:0000313" key="7">
    <source>
        <dbReference type="EMBL" id="NIR74552.1"/>
    </source>
</evidence>
<evidence type="ECO:0000256" key="5">
    <source>
        <dbReference type="ARBA" id="ARBA00023306"/>
    </source>
</evidence>
<proteinExistence type="predicted"/>
<protein>
    <submittedName>
        <fullName evidence="7">FtsQ-type POTRA domain-containing protein</fullName>
    </submittedName>
</protein>
<dbReference type="Pfam" id="PF08478">
    <property type="entry name" value="POTRA_1"/>
    <property type="match status" value="1"/>
</dbReference>
<dbReference type="GO" id="GO:0090529">
    <property type="term" value="P:cell septum assembly"/>
    <property type="evidence" value="ECO:0007669"/>
    <property type="project" value="InterPro"/>
</dbReference>
<dbReference type="InterPro" id="IPR026579">
    <property type="entry name" value="FtsQ"/>
</dbReference>
<gene>
    <name evidence="7" type="ORF">GWO12_05505</name>
</gene>
<keyword evidence="1" id="KW-1003">Cell membrane</keyword>
<dbReference type="PANTHER" id="PTHR35851">
    <property type="entry name" value="CELL DIVISION PROTEIN FTSQ"/>
    <property type="match status" value="1"/>
</dbReference>
<name>A0AAE5CAF4_9BACT</name>
<dbReference type="PANTHER" id="PTHR35851:SF1">
    <property type="entry name" value="CELL DIVISION PROTEIN FTSQ"/>
    <property type="match status" value="1"/>
</dbReference>
<evidence type="ECO:0000313" key="8">
    <source>
        <dbReference type="Proteomes" id="UP000702544"/>
    </source>
</evidence>
<sequence>MKGRSALPRLAFITGLLAVAAAITSPAWARAILTRIDYFDARRVEVTGTYWIAPDAVLRLAAVDLDRSVWDDYGDIESRLVEHPLIAEAQVRRSGLHGLRIVIREVEPIALAGVPDLRPVCADGALLPIDPATGSLDLPLLMEGAQLADDSTRLRDGPALDALKLFGKLRAIDPGLAAVVSDFQLTDAGRDGILINLEASQPVERLALPGKIDETLVRRIRATLADLRVRGSSADMLEARFADQIVVRRETS</sequence>
<evidence type="ECO:0000259" key="6">
    <source>
        <dbReference type="Pfam" id="PF08478"/>
    </source>
</evidence>
<keyword evidence="4" id="KW-0472">Membrane</keyword>
<comment type="caution">
    <text evidence="7">The sequence shown here is derived from an EMBL/GenBank/DDBJ whole genome shotgun (WGS) entry which is preliminary data.</text>
</comment>